<organism evidence="1 2">
    <name type="scientific">Solanum bulbocastanum</name>
    <name type="common">Wild potato</name>
    <dbReference type="NCBI Taxonomy" id="147425"/>
    <lineage>
        <taxon>Eukaryota</taxon>
        <taxon>Viridiplantae</taxon>
        <taxon>Streptophyta</taxon>
        <taxon>Embryophyta</taxon>
        <taxon>Tracheophyta</taxon>
        <taxon>Spermatophyta</taxon>
        <taxon>Magnoliopsida</taxon>
        <taxon>eudicotyledons</taxon>
        <taxon>Gunneridae</taxon>
        <taxon>Pentapetalae</taxon>
        <taxon>asterids</taxon>
        <taxon>lamiids</taxon>
        <taxon>Solanales</taxon>
        <taxon>Solanaceae</taxon>
        <taxon>Solanoideae</taxon>
        <taxon>Solaneae</taxon>
        <taxon>Solanum</taxon>
    </lineage>
</organism>
<keyword evidence="2" id="KW-1185">Reference proteome</keyword>
<accession>A0AAN8Y2Z3</accession>
<gene>
    <name evidence="1" type="ORF">RDI58_024433</name>
</gene>
<reference evidence="1 2" key="1">
    <citation type="submission" date="2024-02" db="EMBL/GenBank/DDBJ databases">
        <title>de novo genome assembly of Solanum bulbocastanum strain 11H21.</title>
        <authorList>
            <person name="Hosaka A.J."/>
        </authorList>
    </citation>
    <scope>NUCLEOTIDE SEQUENCE [LARGE SCALE GENOMIC DNA]</scope>
    <source>
        <tissue evidence="1">Young leaves</tissue>
    </source>
</reference>
<evidence type="ECO:0000313" key="2">
    <source>
        <dbReference type="Proteomes" id="UP001371456"/>
    </source>
</evidence>
<dbReference type="Proteomes" id="UP001371456">
    <property type="component" value="Unassembled WGS sequence"/>
</dbReference>
<sequence length="30" mass="3478">MYQEYMKVAQFPQSVALLSLSPHGLDWLQP</sequence>
<evidence type="ECO:0000313" key="1">
    <source>
        <dbReference type="EMBL" id="KAK6777715.1"/>
    </source>
</evidence>
<dbReference type="EMBL" id="JBANQN010000010">
    <property type="protein sequence ID" value="KAK6777715.1"/>
    <property type="molecule type" value="Genomic_DNA"/>
</dbReference>
<dbReference type="AlphaFoldDB" id="A0AAN8Y2Z3"/>
<name>A0AAN8Y2Z3_SOLBU</name>
<proteinExistence type="predicted"/>
<comment type="caution">
    <text evidence="1">The sequence shown here is derived from an EMBL/GenBank/DDBJ whole genome shotgun (WGS) entry which is preliminary data.</text>
</comment>
<protein>
    <submittedName>
        <fullName evidence="1">Uncharacterized protein</fullName>
    </submittedName>
</protein>